<evidence type="ECO:0000256" key="1">
    <source>
        <dbReference type="SAM" id="MobiDB-lite"/>
    </source>
</evidence>
<dbReference type="Proteomes" id="UP001194696">
    <property type="component" value="Unassembled WGS sequence"/>
</dbReference>
<accession>A0ABQ7KEP0</accession>
<sequence>MRSHMKIVLAAVLLALIANLAMAAAPAKKHTTTTTHHKKATTTTKATKKATTTTKASAKATTTKATTTTKPTTKATTTTAKPTATPKMGQTAVILSATDYCIFLPPKYGGDIAANEDRAVAFCTKPNLPGAPNAQVLPAGFIKSSHYVVNNQKGYVQITGRIDRSKYGLSSKDGGGQYDLRAPVGSKMNGYNAFVQLTEPDAQIFCIRACMTKTDCPVNKSTYGCEKVLGGDYS</sequence>
<keyword evidence="4" id="KW-1185">Reference proteome</keyword>
<feature type="chain" id="PRO_5045474655" evidence="2">
    <location>
        <begin position="24"/>
        <end position="234"/>
    </location>
</feature>
<comment type="caution">
    <text evidence="3">The sequence shown here is derived from an EMBL/GenBank/DDBJ whole genome shotgun (WGS) entry which is preliminary data.</text>
</comment>
<protein>
    <submittedName>
        <fullName evidence="3">Uncharacterized protein</fullName>
    </submittedName>
</protein>
<dbReference type="EMBL" id="JAAAIM010000040">
    <property type="protein sequence ID" value="KAG0297106.1"/>
    <property type="molecule type" value="Genomic_DNA"/>
</dbReference>
<proteinExistence type="predicted"/>
<organism evidence="3 4">
    <name type="scientific">Linnemannia gamsii</name>
    <dbReference type="NCBI Taxonomy" id="64522"/>
    <lineage>
        <taxon>Eukaryota</taxon>
        <taxon>Fungi</taxon>
        <taxon>Fungi incertae sedis</taxon>
        <taxon>Mucoromycota</taxon>
        <taxon>Mortierellomycotina</taxon>
        <taxon>Mortierellomycetes</taxon>
        <taxon>Mortierellales</taxon>
        <taxon>Mortierellaceae</taxon>
        <taxon>Linnemannia</taxon>
    </lineage>
</organism>
<feature type="region of interest" description="Disordered" evidence="1">
    <location>
        <begin position="27"/>
        <end position="83"/>
    </location>
</feature>
<gene>
    <name evidence="3" type="ORF">BGZ96_007657</name>
</gene>
<feature type="compositionally biased region" description="Basic residues" evidence="1">
    <location>
        <begin position="27"/>
        <end position="40"/>
    </location>
</feature>
<evidence type="ECO:0000256" key="2">
    <source>
        <dbReference type="SAM" id="SignalP"/>
    </source>
</evidence>
<keyword evidence="2" id="KW-0732">Signal</keyword>
<reference evidence="3 4" key="1">
    <citation type="journal article" date="2020" name="Fungal Divers.">
        <title>Resolving the Mortierellaceae phylogeny through synthesis of multi-gene phylogenetics and phylogenomics.</title>
        <authorList>
            <person name="Vandepol N."/>
            <person name="Liber J."/>
            <person name="Desiro A."/>
            <person name="Na H."/>
            <person name="Kennedy M."/>
            <person name="Barry K."/>
            <person name="Grigoriev I.V."/>
            <person name="Miller A.N."/>
            <person name="O'Donnell K."/>
            <person name="Stajich J.E."/>
            <person name="Bonito G."/>
        </authorList>
    </citation>
    <scope>NUCLEOTIDE SEQUENCE [LARGE SCALE GENOMIC DNA]</scope>
    <source>
        <strain evidence="3 4">AD045</strain>
    </source>
</reference>
<feature type="compositionally biased region" description="Low complexity" evidence="1">
    <location>
        <begin position="41"/>
        <end position="83"/>
    </location>
</feature>
<evidence type="ECO:0000313" key="3">
    <source>
        <dbReference type="EMBL" id="KAG0297106.1"/>
    </source>
</evidence>
<feature type="signal peptide" evidence="2">
    <location>
        <begin position="1"/>
        <end position="23"/>
    </location>
</feature>
<evidence type="ECO:0000313" key="4">
    <source>
        <dbReference type="Proteomes" id="UP001194696"/>
    </source>
</evidence>
<name>A0ABQ7KEP0_9FUNG</name>